<protein>
    <submittedName>
        <fullName evidence="3">Uncharacterized protein</fullName>
    </submittedName>
</protein>
<name>A0A6S7G678_PARCT</name>
<feature type="chain" id="PRO_5043333024" evidence="2">
    <location>
        <begin position="25"/>
        <end position="267"/>
    </location>
</feature>
<feature type="compositionally biased region" description="Polar residues" evidence="1">
    <location>
        <begin position="138"/>
        <end position="149"/>
    </location>
</feature>
<dbReference type="CDD" id="cd22744">
    <property type="entry name" value="OTU"/>
    <property type="match status" value="1"/>
</dbReference>
<evidence type="ECO:0000313" key="3">
    <source>
        <dbReference type="EMBL" id="CAB3983876.1"/>
    </source>
</evidence>
<dbReference type="OrthoDB" id="5973654at2759"/>
<keyword evidence="4" id="KW-1185">Reference proteome</keyword>
<sequence length="267" mass="30488">MAVGLANVLRINLVLFTSMEKVKTIPIVPREKVLCNHALYLAFNNCGCGHYDAVVESVKQVTSTDEEVYSTENEASEHENQERKSCRCGRGAARQNKEKMFCFQVPGERRSQCPCLREMKKCSSACSCFNCNNPHGTKSDNTTETSTSQKRNREKQSLQGLRKTSLEYMLQCGEKPKDPTWNRMEKYVLKSLVDHLVENGEFTNESDLTSSYNELVDIVNEIPDVNLLLHKKSKKVVQQMMKKTTQQAELFRQLYIQQAEENVAKKS</sequence>
<accession>A0A6S7G678</accession>
<dbReference type="EMBL" id="CACRXK020000669">
    <property type="protein sequence ID" value="CAB3983876.1"/>
    <property type="molecule type" value="Genomic_DNA"/>
</dbReference>
<feature type="region of interest" description="Disordered" evidence="1">
    <location>
        <begin position="138"/>
        <end position="158"/>
    </location>
</feature>
<evidence type="ECO:0000313" key="4">
    <source>
        <dbReference type="Proteomes" id="UP001152795"/>
    </source>
</evidence>
<evidence type="ECO:0000256" key="1">
    <source>
        <dbReference type="SAM" id="MobiDB-lite"/>
    </source>
</evidence>
<reference evidence="3" key="1">
    <citation type="submission" date="2020-04" db="EMBL/GenBank/DDBJ databases">
        <authorList>
            <person name="Alioto T."/>
            <person name="Alioto T."/>
            <person name="Gomez Garrido J."/>
        </authorList>
    </citation>
    <scope>NUCLEOTIDE SEQUENCE</scope>
    <source>
        <strain evidence="3">A484AB</strain>
    </source>
</reference>
<proteinExistence type="predicted"/>
<gene>
    <name evidence="3" type="ORF">PACLA_8A037628</name>
</gene>
<dbReference type="Proteomes" id="UP001152795">
    <property type="component" value="Unassembled WGS sequence"/>
</dbReference>
<keyword evidence="2" id="KW-0732">Signal</keyword>
<feature type="signal peptide" evidence="2">
    <location>
        <begin position="1"/>
        <end position="24"/>
    </location>
</feature>
<organism evidence="3 4">
    <name type="scientific">Paramuricea clavata</name>
    <name type="common">Red gorgonian</name>
    <name type="synonym">Violescent sea-whip</name>
    <dbReference type="NCBI Taxonomy" id="317549"/>
    <lineage>
        <taxon>Eukaryota</taxon>
        <taxon>Metazoa</taxon>
        <taxon>Cnidaria</taxon>
        <taxon>Anthozoa</taxon>
        <taxon>Octocorallia</taxon>
        <taxon>Malacalcyonacea</taxon>
        <taxon>Plexauridae</taxon>
        <taxon>Paramuricea</taxon>
    </lineage>
</organism>
<dbReference type="AlphaFoldDB" id="A0A6S7G678"/>
<comment type="caution">
    <text evidence="3">The sequence shown here is derived from an EMBL/GenBank/DDBJ whole genome shotgun (WGS) entry which is preliminary data.</text>
</comment>
<evidence type="ECO:0000256" key="2">
    <source>
        <dbReference type="SAM" id="SignalP"/>
    </source>
</evidence>